<organism evidence="6 7">
    <name type="scientific">Dibothriocephalus latus</name>
    <name type="common">Fish tapeworm</name>
    <name type="synonym">Diphyllobothrium latum</name>
    <dbReference type="NCBI Taxonomy" id="60516"/>
    <lineage>
        <taxon>Eukaryota</taxon>
        <taxon>Metazoa</taxon>
        <taxon>Spiralia</taxon>
        <taxon>Lophotrochozoa</taxon>
        <taxon>Platyhelminthes</taxon>
        <taxon>Cestoda</taxon>
        <taxon>Eucestoda</taxon>
        <taxon>Diphyllobothriidea</taxon>
        <taxon>Diphyllobothriidae</taxon>
        <taxon>Dibothriocephalus</taxon>
    </lineage>
</organism>
<dbReference type="PROSITE" id="PS50102">
    <property type="entry name" value="RRM"/>
    <property type="match status" value="2"/>
</dbReference>
<evidence type="ECO:0000259" key="5">
    <source>
        <dbReference type="PROSITE" id="PS50102"/>
    </source>
</evidence>
<dbReference type="GO" id="GO:0071013">
    <property type="term" value="C:catalytic step 2 spliceosome"/>
    <property type="evidence" value="ECO:0007669"/>
    <property type="project" value="TreeGrafter"/>
</dbReference>
<evidence type="ECO:0000256" key="4">
    <source>
        <dbReference type="SAM" id="MobiDB-lite"/>
    </source>
</evidence>
<dbReference type="Pfam" id="PF00076">
    <property type="entry name" value="RRM_1"/>
    <property type="match status" value="2"/>
</dbReference>
<dbReference type="GO" id="GO:0003730">
    <property type="term" value="F:mRNA 3'-UTR binding"/>
    <property type="evidence" value="ECO:0007669"/>
    <property type="project" value="TreeGrafter"/>
</dbReference>
<feature type="compositionally biased region" description="Gly residues" evidence="4">
    <location>
        <begin position="211"/>
        <end position="223"/>
    </location>
</feature>
<feature type="region of interest" description="Disordered" evidence="4">
    <location>
        <begin position="207"/>
        <end position="314"/>
    </location>
</feature>
<feature type="compositionally biased region" description="Gly residues" evidence="4">
    <location>
        <begin position="282"/>
        <end position="296"/>
    </location>
</feature>
<dbReference type="Proteomes" id="UP000281553">
    <property type="component" value="Unassembled WGS sequence"/>
</dbReference>
<name>A0A3P6PTV9_DIBLA</name>
<accession>A0A3P6PTV9</accession>
<proteinExistence type="predicted"/>
<feature type="compositionally biased region" description="Gly residues" evidence="4">
    <location>
        <begin position="243"/>
        <end position="275"/>
    </location>
</feature>
<dbReference type="InterPro" id="IPR000504">
    <property type="entry name" value="RRM_dom"/>
</dbReference>
<gene>
    <name evidence="6" type="ORF">DILT_LOCUS1163</name>
</gene>
<dbReference type="AlphaFoldDB" id="A0A3P6PTV9"/>
<dbReference type="OrthoDB" id="1875751at2759"/>
<evidence type="ECO:0000256" key="1">
    <source>
        <dbReference type="ARBA" id="ARBA00022737"/>
    </source>
</evidence>
<dbReference type="PANTHER" id="PTHR48026:SF14">
    <property type="entry name" value="HETEROGENEOUS NUCLEAR RIBONUCLEOPROTEIN A1"/>
    <property type="match status" value="1"/>
</dbReference>
<reference evidence="6 7" key="1">
    <citation type="submission" date="2018-11" db="EMBL/GenBank/DDBJ databases">
        <authorList>
            <consortium name="Pathogen Informatics"/>
        </authorList>
    </citation>
    <scope>NUCLEOTIDE SEQUENCE [LARGE SCALE GENOMIC DNA]</scope>
</reference>
<keyword evidence="7" id="KW-1185">Reference proteome</keyword>
<feature type="domain" description="RRM" evidence="5">
    <location>
        <begin position="108"/>
        <end position="187"/>
    </location>
</feature>
<sequence length="314" mass="34027">MVRRNSENNDSRTEQYRKLFIGGLTPNTDEEMLKEYYSAWGEIVDVVVMKDSHSGRSRGFGFVTYKEPEMVDSAQANRPHEIDGKTVEAKRAMPREDSSSAEAHMTVKKLFVGGLKKDVTTEDLREYFSKYGNITECEVVTSKDTGVSRGFGFVTFDDYDPVDKAILYKPHLIKTSRSDVKKALSREEMNTMKRKTEYRGDYGNGFSNGYRNGGNYGPPGGGYDNYSRGYGPQSPPGGPMGGPPMGGYQGGWGPYPQGGGGGQGWGHGMGDGFGSYGAQQSYGGGPIRGGPPGGGYQRNQPYGGLEVAGLGVAQ</sequence>
<dbReference type="Gene3D" id="3.30.70.330">
    <property type="match status" value="2"/>
</dbReference>
<keyword evidence="2 3" id="KW-0694">RNA-binding</keyword>
<protein>
    <recommendedName>
        <fullName evidence="5">RRM domain-containing protein</fullName>
    </recommendedName>
</protein>
<dbReference type="SMART" id="SM00360">
    <property type="entry name" value="RRM"/>
    <property type="match status" value="2"/>
</dbReference>
<dbReference type="InterPro" id="IPR012677">
    <property type="entry name" value="Nucleotide-bd_a/b_plait_sf"/>
</dbReference>
<evidence type="ECO:0000256" key="3">
    <source>
        <dbReference type="PROSITE-ProRule" id="PRU00176"/>
    </source>
</evidence>
<feature type="compositionally biased region" description="Pro residues" evidence="4">
    <location>
        <begin position="233"/>
        <end position="242"/>
    </location>
</feature>
<evidence type="ECO:0000313" key="6">
    <source>
        <dbReference type="EMBL" id="VDK40692.1"/>
    </source>
</evidence>
<dbReference type="FunFam" id="3.30.70.330:FF:000040">
    <property type="entry name" value="Heterogeneous nuclear ribonucleoprotein A2/B1"/>
    <property type="match status" value="1"/>
</dbReference>
<feature type="domain" description="RRM" evidence="5">
    <location>
        <begin position="17"/>
        <end position="100"/>
    </location>
</feature>
<dbReference type="SUPFAM" id="SSF54928">
    <property type="entry name" value="RNA-binding domain, RBD"/>
    <property type="match status" value="2"/>
</dbReference>
<dbReference type="InterPro" id="IPR035979">
    <property type="entry name" value="RBD_domain_sf"/>
</dbReference>
<evidence type="ECO:0000256" key="2">
    <source>
        <dbReference type="ARBA" id="ARBA00022884"/>
    </source>
</evidence>
<evidence type="ECO:0000313" key="7">
    <source>
        <dbReference type="Proteomes" id="UP000281553"/>
    </source>
</evidence>
<dbReference type="PANTHER" id="PTHR48026">
    <property type="entry name" value="HOMOLOGOUS TO DROSOPHILA SQD (SQUID) PROTEIN"/>
    <property type="match status" value="1"/>
</dbReference>
<dbReference type="GO" id="GO:0000398">
    <property type="term" value="P:mRNA splicing, via spliceosome"/>
    <property type="evidence" value="ECO:0007669"/>
    <property type="project" value="TreeGrafter"/>
</dbReference>
<dbReference type="EMBL" id="UYRU01007000">
    <property type="protein sequence ID" value="VDK40692.1"/>
    <property type="molecule type" value="Genomic_DNA"/>
</dbReference>
<keyword evidence="1" id="KW-0677">Repeat</keyword>